<dbReference type="KEGG" id="mya:MORIYA_3512"/>
<proteinExistence type="predicted"/>
<keyword evidence="2" id="KW-1185">Reference proteome</keyword>
<gene>
    <name evidence="1" type="ORF">MORIYA_3512</name>
</gene>
<reference evidence="2" key="1">
    <citation type="submission" date="2018-05" db="EMBL/GenBank/DDBJ databases">
        <authorList>
            <person name="Cea G.-C."/>
            <person name="William W."/>
        </authorList>
    </citation>
    <scope>NUCLEOTIDE SEQUENCE [LARGE SCALE GENOMIC DNA]</scope>
    <source>
        <strain evidence="2">DB21MT 5</strain>
    </source>
</reference>
<dbReference type="AlphaFoldDB" id="A0A330LSM1"/>
<sequence>MLLLDLQQFSIRSHALADISVIAALINQV</sequence>
<evidence type="ECO:0000313" key="1">
    <source>
        <dbReference type="EMBL" id="SQD79967.1"/>
    </source>
</evidence>
<protein>
    <submittedName>
        <fullName evidence="1">Uncharacterized protein</fullName>
    </submittedName>
</protein>
<evidence type="ECO:0000313" key="2">
    <source>
        <dbReference type="Proteomes" id="UP000250163"/>
    </source>
</evidence>
<dbReference type="Proteomes" id="UP000250163">
    <property type="component" value="Chromosome MORIYA"/>
</dbReference>
<organism evidence="1 2">
    <name type="scientific">Moritella yayanosii</name>
    <dbReference type="NCBI Taxonomy" id="69539"/>
    <lineage>
        <taxon>Bacteria</taxon>
        <taxon>Pseudomonadati</taxon>
        <taxon>Pseudomonadota</taxon>
        <taxon>Gammaproteobacteria</taxon>
        <taxon>Alteromonadales</taxon>
        <taxon>Moritellaceae</taxon>
        <taxon>Moritella</taxon>
    </lineage>
</organism>
<accession>A0A330LSM1</accession>
<name>A0A330LSM1_9GAMM</name>
<dbReference type="EMBL" id="LS483250">
    <property type="protein sequence ID" value="SQD79967.1"/>
    <property type="molecule type" value="Genomic_DNA"/>
</dbReference>